<evidence type="ECO:0008006" key="4">
    <source>
        <dbReference type="Google" id="ProtNLM"/>
    </source>
</evidence>
<keyword evidence="3" id="KW-1185">Reference proteome</keyword>
<proteinExistence type="predicted"/>
<evidence type="ECO:0000256" key="1">
    <source>
        <dbReference type="SAM" id="Coils"/>
    </source>
</evidence>
<gene>
    <name evidence="2" type="ORF">SAE01_40460</name>
</gene>
<comment type="caution">
    <text evidence="2">The sequence shown here is derived from an EMBL/GenBank/DDBJ whole genome shotgun (WGS) entry which is preliminary data.</text>
</comment>
<sequence length="525" mass="60638">MNSQTEVTKTKRAKEKEVKSAKVVTDSTITLLYNRDFTYDLGEAINIKDPRVTIQNKILKIKGDAKELVYENFDVHLVTNADQLRFALNFELKYAPKLVSMFEAEAKLGVDYLIDENSLTLVFTGYTYKKREEANIENFDEMRSKYENDPFAFHDLYGTHYVEHIQYGHYIYLIMTFTNINRKFKAELTATAKGGGPLGSAIGEVTASLNTFLKLNRVRSSVQLDCKAIGYETFKYGSFITNVATQNLNSDKLMTSVRQKIGEFLEKMKADNPQKLQYELRSFNNALLNNDKYIKWTNQHEFRLTRLKEEFKRSMFYEKELLKIREDDKHPYRLEFTEEELNSLDSTIANIVNHLDELEEDNRLLLENKIPVLNINAPIPTFGSSITNKIDLIKGVPTLSLFAVIDGKRIEEDQTNSLLSKTRGGVSILAAAKKDKDYGPKTKDIKIYISVHGYKLTNISYDNHWTMASAAKVNNTIDKDPFNIEYMCKKDHQFDYDRLEGKTCQITNKYKDKFIIPLSSIFVQY</sequence>
<reference evidence="2 3" key="1">
    <citation type="submission" date="2019-07" db="EMBL/GenBank/DDBJ databases">
        <title>Whole genome shotgun sequence of Segetibacter aerophilus NBRC 106135.</title>
        <authorList>
            <person name="Hosoyama A."/>
            <person name="Uohara A."/>
            <person name="Ohji S."/>
            <person name="Ichikawa N."/>
        </authorList>
    </citation>
    <scope>NUCLEOTIDE SEQUENCE [LARGE SCALE GENOMIC DNA]</scope>
    <source>
        <strain evidence="2 3">NBRC 106135</strain>
    </source>
</reference>
<name>A0A512BHX3_9BACT</name>
<dbReference type="AlphaFoldDB" id="A0A512BHX3"/>
<feature type="coiled-coil region" evidence="1">
    <location>
        <begin position="341"/>
        <end position="368"/>
    </location>
</feature>
<dbReference type="EMBL" id="BJYT01000024">
    <property type="protein sequence ID" value="GEO11550.1"/>
    <property type="molecule type" value="Genomic_DNA"/>
</dbReference>
<evidence type="ECO:0000313" key="3">
    <source>
        <dbReference type="Proteomes" id="UP000321513"/>
    </source>
</evidence>
<protein>
    <recommendedName>
        <fullName evidence="4">MACPF domain-containing protein</fullName>
    </recommendedName>
</protein>
<keyword evidence="1" id="KW-0175">Coiled coil</keyword>
<accession>A0A512BHX3</accession>
<organism evidence="2 3">
    <name type="scientific">Segetibacter aerophilus</name>
    <dbReference type="NCBI Taxonomy" id="670293"/>
    <lineage>
        <taxon>Bacteria</taxon>
        <taxon>Pseudomonadati</taxon>
        <taxon>Bacteroidota</taxon>
        <taxon>Chitinophagia</taxon>
        <taxon>Chitinophagales</taxon>
        <taxon>Chitinophagaceae</taxon>
        <taxon>Segetibacter</taxon>
    </lineage>
</organism>
<dbReference type="Proteomes" id="UP000321513">
    <property type="component" value="Unassembled WGS sequence"/>
</dbReference>
<dbReference type="OrthoDB" id="1398031at2"/>
<evidence type="ECO:0000313" key="2">
    <source>
        <dbReference type="EMBL" id="GEO11550.1"/>
    </source>
</evidence>
<dbReference type="RefSeq" id="WP_147205653.1">
    <property type="nucleotide sequence ID" value="NZ_BJYT01000024.1"/>
</dbReference>